<feature type="compositionally biased region" description="Basic and acidic residues" evidence="1">
    <location>
        <begin position="205"/>
        <end position="215"/>
    </location>
</feature>
<feature type="compositionally biased region" description="Gly residues" evidence="1">
    <location>
        <begin position="419"/>
        <end position="429"/>
    </location>
</feature>
<name>A0A8J3DVY8_9BACL</name>
<accession>A0A8J3DVY8</accession>
<reference evidence="3" key="1">
    <citation type="journal article" date="2014" name="Int. J. Syst. Evol. Microbiol.">
        <title>Complete genome sequence of Corynebacterium casei LMG S-19264T (=DSM 44701T), isolated from a smear-ripened cheese.</title>
        <authorList>
            <consortium name="US DOE Joint Genome Institute (JGI-PGF)"/>
            <person name="Walter F."/>
            <person name="Albersmeier A."/>
            <person name="Kalinowski J."/>
            <person name="Ruckert C."/>
        </authorList>
    </citation>
    <scope>NUCLEOTIDE SEQUENCE</scope>
    <source>
        <strain evidence="3">CGMCC 1.15371</strain>
    </source>
</reference>
<proteinExistence type="predicted"/>
<feature type="domain" description="LysM" evidence="2">
    <location>
        <begin position="2"/>
        <end position="47"/>
    </location>
</feature>
<comment type="caution">
    <text evidence="3">The sequence shown here is derived from an EMBL/GenBank/DDBJ whole genome shotgun (WGS) entry which is preliminary data.</text>
</comment>
<evidence type="ECO:0000256" key="1">
    <source>
        <dbReference type="SAM" id="MobiDB-lite"/>
    </source>
</evidence>
<feature type="compositionally biased region" description="Polar residues" evidence="1">
    <location>
        <begin position="374"/>
        <end position="388"/>
    </location>
</feature>
<evidence type="ECO:0000313" key="3">
    <source>
        <dbReference type="EMBL" id="GGE42759.1"/>
    </source>
</evidence>
<feature type="compositionally biased region" description="Basic and acidic residues" evidence="1">
    <location>
        <begin position="143"/>
        <end position="154"/>
    </location>
</feature>
<dbReference type="SMART" id="SM00257">
    <property type="entry name" value="LysM"/>
    <property type="match status" value="1"/>
</dbReference>
<organism evidence="3 4">
    <name type="scientific">Pullulanibacillus camelliae</name>
    <dbReference type="NCBI Taxonomy" id="1707096"/>
    <lineage>
        <taxon>Bacteria</taxon>
        <taxon>Bacillati</taxon>
        <taxon>Bacillota</taxon>
        <taxon>Bacilli</taxon>
        <taxon>Bacillales</taxon>
        <taxon>Sporolactobacillaceae</taxon>
        <taxon>Pullulanibacillus</taxon>
    </lineage>
</organism>
<evidence type="ECO:0000313" key="4">
    <source>
        <dbReference type="Proteomes" id="UP000628775"/>
    </source>
</evidence>
<dbReference type="RefSeq" id="WP_188693587.1">
    <property type="nucleotide sequence ID" value="NZ_BMIR01000009.1"/>
</dbReference>
<evidence type="ECO:0000259" key="2">
    <source>
        <dbReference type="PROSITE" id="PS51782"/>
    </source>
</evidence>
<dbReference type="Pfam" id="PF01476">
    <property type="entry name" value="LysM"/>
    <property type="match status" value="1"/>
</dbReference>
<feature type="compositionally biased region" description="Low complexity" evidence="1">
    <location>
        <begin position="332"/>
        <end position="346"/>
    </location>
</feature>
<dbReference type="EMBL" id="BMIR01000009">
    <property type="protein sequence ID" value="GGE42759.1"/>
    <property type="molecule type" value="Genomic_DNA"/>
</dbReference>
<reference evidence="3" key="2">
    <citation type="submission" date="2020-09" db="EMBL/GenBank/DDBJ databases">
        <authorList>
            <person name="Sun Q."/>
            <person name="Zhou Y."/>
        </authorList>
    </citation>
    <scope>NUCLEOTIDE SEQUENCE</scope>
    <source>
        <strain evidence="3">CGMCC 1.15371</strain>
    </source>
</reference>
<gene>
    <name evidence="3" type="ORF">GCM10011391_21970</name>
</gene>
<sequence length="482" mass="53370">MKIYIVQLGDSLYKIAQKHGVSLEDLKKINTQLTDPDNIKPGMKIKVPSGSKYVKKKVKADKIIKEAPKKEMPKKEMPKKEMPVKENVMKENPINQIPVKENPVNEHPVKENIPEKKPVMEVKKKEPVKKKIKAPIKKKIKSEKKPIAKEKAVENIEENQLPMKDSKIIAPTQPMDNEPVKSMKTKEEHTLPMMEDPYPNVMTPKKSDSPTHDGKWQFPDPGMGVPSYQSSSGSTVYEQGHHPYFHQQPFNNPQSGKMKTLNQDPQPYYPFADGASDPQQSQQQGMGSGGYGYPGMPPVQSQQQGMMPGGYGYPGMQPTQHPQQGMMPGYSYPGAQSQPQQFQPGMPQGGYGYPSMQPMHPQQGMMPGGYGYPSTQPDMMSGSHQEMGTQGAGMMPGAEGQPSQEAIPASQPSSQMPPMGGGQIPGGYGYPPMGQSGQSSTLQTPPGLTELPHRDENPYTLWESHHNTINLPDFPKNEEDEK</sequence>
<feature type="compositionally biased region" description="Basic residues" evidence="1">
    <location>
        <begin position="133"/>
        <end position="142"/>
    </location>
</feature>
<feature type="region of interest" description="Disordered" evidence="1">
    <location>
        <begin position="133"/>
        <end position="353"/>
    </location>
</feature>
<dbReference type="CDD" id="cd00118">
    <property type="entry name" value="LysM"/>
    <property type="match status" value="1"/>
</dbReference>
<dbReference type="InterPro" id="IPR036779">
    <property type="entry name" value="LysM_dom_sf"/>
</dbReference>
<dbReference type="SUPFAM" id="SSF54106">
    <property type="entry name" value="LysM domain"/>
    <property type="match status" value="1"/>
</dbReference>
<feature type="compositionally biased region" description="Polar residues" evidence="1">
    <location>
        <begin position="248"/>
        <end position="265"/>
    </location>
</feature>
<dbReference type="InterPro" id="IPR018392">
    <property type="entry name" value="LysM"/>
</dbReference>
<feature type="region of interest" description="Disordered" evidence="1">
    <location>
        <begin position="374"/>
        <end position="482"/>
    </location>
</feature>
<keyword evidence="4" id="KW-1185">Reference proteome</keyword>
<feature type="compositionally biased region" description="Basic and acidic residues" evidence="1">
    <location>
        <begin position="178"/>
        <end position="190"/>
    </location>
</feature>
<dbReference type="Gene3D" id="3.10.350.10">
    <property type="entry name" value="LysM domain"/>
    <property type="match status" value="1"/>
</dbReference>
<protein>
    <recommendedName>
        <fullName evidence="2">LysM domain-containing protein</fullName>
    </recommendedName>
</protein>
<feature type="compositionally biased region" description="Polar residues" evidence="1">
    <location>
        <begin position="227"/>
        <end position="237"/>
    </location>
</feature>
<dbReference type="PROSITE" id="PS51782">
    <property type="entry name" value="LYSM"/>
    <property type="match status" value="1"/>
</dbReference>
<dbReference type="Proteomes" id="UP000628775">
    <property type="component" value="Unassembled WGS sequence"/>
</dbReference>
<dbReference type="AlphaFoldDB" id="A0A8J3DVY8"/>